<dbReference type="Gene3D" id="3.40.50.2300">
    <property type="match status" value="1"/>
</dbReference>
<dbReference type="Gene3D" id="1.10.10.60">
    <property type="entry name" value="Homeodomain-like"/>
    <property type="match status" value="2"/>
</dbReference>
<evidence type="ECO:0000256" key="5">
    <source>
        <dbReference type="ARBA" id="ARBA00023015"/>
    </source>
</evidence>
<dbReference type="GO" id="GO:0005737">
    <property type="term" value="C:cytoplasm"/>
    <property type="evidence" value="ECO:0007669"/>
    <property type="project" value="UniProtKB-SubCell"/>
</dbReference>
<feature type="domain" description="HTH araC/xylS-type" evidence="9">
    <location>
        <begin position="428"/>
        <end position="526"/>
    </location>
</feature>
<evidence type="ECO:0000256" key="3">
    <source>
        <dbReference type="ARBA" id="ARBA00022553"/>
    </source>
</evidence>
<dbReference type="Proteomes" id="UP000093309">
    <property type="component" value="Unassembled WGS sequence"/>
</dbReference>
<dbReference type="SMART" id="SM00342">
    <property type="entry name" value="HTH_ARAC"/>
    <property type="match status" value="1"/>
</dbReference>
<dbReference type="GO" id="GO:0003700">
    <property type="term" value="F:DNA-binding transcription factor activity"/>
    <property type="evidence" value="ECO:0007669"/>
    <property type="project" value="InterPro"/>
</dbReference>
<evidence type="ECO:0000256" key="7">
    <source>
        <dbReference type="ARBA" id="ARBA00023163"/>
    </source>
</evidence>
<keyword evidence="2" id="KW-0963">Cytoplasm</keyword>
<dbReference type="STRING" id="512399.A8709_32715"/>
<dbReference type="PROSITE" id="PS50110">
    <property type="entry name" value="RESPONSE_REGULATORY"/>
    <property type="match status" value="1"/>
</dbReference>
<evidence type="ECO:0000256" key="4">
    <source>
        <dbReference type="ARBA" id="ARBA00023012"/>
    </source>
</evidence>
<comment type="subcellular location">
    <subcellularLocation>
        <location evidence="1">Cytoplasm</location>
    </subcellularLocation>
</comment>
<dbReference type="GO" id="GO:0000160">
    <property type="term" value="P:phosphorelay signal transduction system"/>
    <property type="evidence" value="ECO:0007669"/>
    <property type="project" value="UniProtKB-KW"/>
</dbReference>
<feature type="domain" description="Response regulatory" evidence="10">
    <location>
        <begin position="3"/>
        <end position="120"/>
    </location>
</feature>
<dbReference type="InterPro" id="IPR051552">
    <property type="entry name" value="HptR"/>
</dbReference>
<dbReference type="SUPFAM" id="SSF46689">
    <property type="entry name" value="Homeodomain-like"/>
    <property type="match status" value="2"/>
</dbReference>
<dbReference type="InterPro" id="IPR011006">
    <property type="entry name" value="CheY-like_superfamily"/>
</dbReference>
<evidence type="ECO:0000256" key="8">
    <source>
        <dbReference type="PROSITE-ProRule" id="PRU00169"/>
    </source>
</evidence>
<feature type="modified residue" description="4-aspartylphosphate" evidence="8">
    <location>
        <position position="55"/>
    </location>
</feature>
<dbReference type="PROSITE" id="PS01124">
    <property type="entry name" value="HTH_ARAC_FAMILY_2"/>
    <property type="match status" value="1"/>
</dbReference>
<dbReference type="SUPFAM" id="SSF52172">
    <property type="entry name" value="CheY-like"/>
    <property type="match status" value="1"/>
</dbReference>
<evidence type="ECO:0000313" key="12">
    <source>
        <dbReference type="Proteomes" id="UP000093309"/>
    </source>
</evidence>
<dbReference type="GO" id="GO:0043565">
    <property type="term" value="F:sequence-specific DNA binding"/>
    <property type="evidence" value="ECO:0007669"/>
    <property type="project" value="InterPro"/>
</dbReference>
<dbReference type="EMBL" id="LYPC01000027">
    <property type="protein sequence ID" value="OCT12580.1"/>
    <property type="molecule type" value="Genomic_DNA"/>
</dbReference>
<dbReference type="InterPro" id="IPR018060">
    <property type="entry name" value="HTH_AraC"/>
</dbReference>
<keyword evidence="3 8" id="KW-0597">Phosphoprotein</keyword>
<dbReference type="PANTHER" id="PTHR42713">
    <property type="entry name" value="HISTIDINE KINASE-RELATED"/>
    <property type="match status" value="1"/>
</dbReference>
<sequence>MRTVMIVDDEALVRVGLQSIIDWNAKGYQLLGAYKNGQEALEAIRIQAPDILLTDIRMPEMDGLELISEIRSSNIEMNILILSSYEEFEYLRKSIQLGVQDYIQKLRMDPDELLNILDNLPYTKQPRNSGFESEHLSEMNEKQELLASTRQISGIQVNKDLVYLGRYLLLSEKWKSSGDRLAWIVMMPVQRERPYLESELKALSVLITDIMGRLNGLQFIGIDGLELHGVFITEGQDMRDQQYRQLTSELKESVRHNLNIEIIIGGSQISLLTTSLSKLRKEAELMLLQGFYHGPGVYVEDKAYELRELTEEEWMLYRKAVQPFVINLDVEGLCQWMGKHLTSQIMQILPQDAIRLCRIFYYAIVEQLQFRYPEYYHKAEEQLSSFTVEMEVLDFRLSWQDVVAVTQKLMMACLSAIHKLQDRSPWVEETINYMNIHYGESLRLDDMAEKVHFSGSYFSQKFYQETGQHFSDYLAQIRIRKAIELYKQKDLGTEEIAAQVGYPNANYFTKVFKKVTGKTLSEYLERKR</sequence>
<comment type="caution">
    <text evidence="11">The sequence shown here is derived from an EMBL/GenBank/DDBJ whole genome shotgun (WGS) entry which is preliminary data.</text>
</comment>
<gene>
    <name evidence="11" type="ORF">A8709_32715</name>
</gene>
<dbReference type="Pfam" id="PF12833">
    <property type="entry name" value="HTH_18"/>
    <property type="match status" value="1"/>
</dbReference>
<dbReference type="SMART" id="SM00448">
    <property type="entry name" value="REC"/>
    <property type="match status" value="1"/>
</dbReference>
<organism evidence="11 12">
    <name type="scientific">Paenibacillus pectinilyticus</name>
    <dbReference type="NCBI Taxonomy" id="512399"/>
    <lineage>
        <taxon>Bacteria</taxon>
        <taxon>Bacillati</taxon>
        <taxon>Bacillota</taxon>
        <taxon>Bacilli</taxon>
        <taxon>Bacillales</taxon>
        <taxon>Paenibacillaceae</taxon>
        <taxon>Paenibacillus</taxon>
    </lineage>
</organism>
<dbReference type="InterPro" id="IPR001789">
    <property type="entry name" value="Sig_transdc_resp-reg_receiver"/>
</dbReference>
<keyword evidence="4" id="KW-0902">Two-component regulatory system</keyword>
<keyword evidence="12" id="KW-1185">Reference proteome</keyword>
<evidence type="ECO:0000259" key="9">
    <source>
        <dbReference type="PROSITE" id="PS01124"/>
    </source>
</evidence>
<proteinExistence type="predicted"/>
<dbReference type="PANTHER" id="PTHR42713:SF3">
    <property type="entry name" value="TRANSCRIPTIONAL REGULATORY PROTEIN HPTR"/>
    <property type="match status" value="1"/>
</dbReference>
<evidence type="ECO:0000313" key="11">
    <source>
        <dbReference type="EMBL" id="OCT12580.1"/>
    </source>
</evidence>
<evidence type="ECO:0000259" key="10">
    <source>
        <dbReference type="PROSITE" id="PS50110"/>
    </source>
</evidence>
<protein>
    <recommendedName>
        <fullName evidence="13">DNA-binding response regulator</fullName>
    </recommendedName>
</protein>
<dbReference type="OrthoDB" id="342399at2"/>
<dbReference type="RefSeq" id="WP_065857008.1">
    <property type="nucleotide sequence ID" value="NZ_LYPC01000027.1"/>
</dbReference>
<keyword evidence="7" id="KW-0804">Transcription</keyword>
<accession>A0A1C0ZWW1</accession>
<evidence type="ECO:0000256" key="2">
    <source>
        <dbReference type="ARBA" id="ARBA00022490"/>
    </source>
</evidence>
<dbReference type="AlphaFoldDB" id="A0A1C0ZWW1"/>
<evidence type="ECO:0008006" key="13">
    <source>
        <dbReference type="Google" id="ProtNLM"/>
    </source>
</evidence>
<dbReference type="Pfam" id="PF00072">
    <property type="entry name" value="Response_reg"/>
    <property type="match status" value="1"/>
</dbReference>
<evidence type="ECO:0000256" key="6">
    <source>
        <dbReference type="ARBA" id="ARBA00023125"/>
    </source>
</evidence>
<name>A0A1C0ZWW1_9BACL</name>
<dbReference type="InterPro" id="IPR009057">
    <property type="entry name" value="Homeodomain-like_sf"/>
</dbReference>
<reference evidence="12" key="1">
    <citation type="submission" date="2016-05" db="EMBL/GenBank/DDBJ databases">
        <title>Paenibacillus oryzae. sp. nov., isolated from the rice root.</title>
        <authorList>
            <person name="Zhang J."/>
            <person name="Zhang X."/>
        </authorList>
    </citation>
    <scope>NUCLEOTIDE SEQUENCE [LARGE SCALE GENOMIC DNA]</scope>
    <source>
        <strain evidence="12">KCTC13222</strain>
    </source>
</reference>
<evidence type="ECO:0000256" key="1">
    <source>
        <dbReference type="ARBA" id="ARBA00004496"/>
    </source>
</evidence>
<dbReference type="CDD" id="cd17536">
    <property type="entry name" value="REC_YesN-like"/>
    <property type="match status" value="1"/>
</dbReference>
<keyword evidence="6" id="KW-0238">DNA-binding</keyword>
<keyword evidence="5" id="KW-0805">Transcription regulation</keyword>